<organism evidence="2 3">
    <name type="scientific">Punica granatum</name>
    <name type="common">Pomegranate</name>
    <dbReference type="NCBI Taxonomy" id="22663"/>
    <lineage>
        <taxon>Eukaryota</taxon>
        <taxon>Viridiplantae</taxon>
        <taxon>Streptophyta</taxon>
        <taxon>Embryophyta</taxon>
        <taxon>Tracheophyta</taxon>
        <taxon>Spermatophyta</taxon>
        <taxon>Magnoliopsida</taxon>
        <taxon>eudicotyledons</taxon>
        <taxon>Gunneridae</taxon>
        <taxon>Pentapetalae</taxon>
        <taxon>rosids</taxon>
        <taxon>malvids</taxon>
        <taxon>Myrtales</taxon>
        <taxon>Lythraceae</taxon>
        <taxon>Punica</taxon>
    </lineage>
</organism>
<sequence>LGTLGSARARVDPPVRSPTNPTPHRTVTGASVPTCFSPTGHGCLLPGSPIRDFKPSLATPTATSPTLFLVYRG</sequence>
<gene>
    <name evidence="2" type="ORF">CRG98_042987</name>
</gene>
<evidence type="ECO:0000256" key="1">
    <source>
        <dbReference type="SAM" id="MobiDB-lite"/>
    </source>
</evidence>
<proteinExistence type="predicted"/>
<name>A0A2I0HYC6_PUNGR</name>
<feature type="non-terminal residue" evidence="2">
    <location>
        <position position="1"/>
    </location>
</feature>
<dbReference type="AlphaFoldDB" id="A0A2I0HYC6"/>
<evidence type="ECO:0000313" key="2">
    <source>
        <dbReference type="EMBL" id="PKI36623.1"/>
    </source>
</evidence>
<comment type="caution">
    <text evidence="2">The sequence shown here is derived from an EMBL/GenBank/DDBJ whole genome shotgun (WGS) entry which is preliminary data.</text>
</comment>
<reference evidence="2 3" key="1">
    <citation type="submission" date="2017-11" db="EMBL/GenBank/DDBJ databases">
        <title>De-novo sequencing of pomegranate (Punica granatum L.) genome.</title>
        <authorList>
            <person name="Akparov Z."/>
            <person name="Amiraslanov A."/>
            <person name="Hajiyeva S."/>
            <person name="Abbasov M."/>
            <person name="Kaur K."/>
            <person name="Hamwieh A."/>
            <person name="Solovyev V."/>
            <person name="Salamov A."/>
            <person name="Braich B."/>
            <person name="Kosarev P."/>
            <person name="Mahmoud A."/>
            <person name="Hajiyev E."/>
            <person name="Babayeva S."/>
            <person name="Izzatullayeva V."/>
            <person name="Mammadov A."/>
            <person name="Mammadov A."/>
            <person name="Sharifova S."/>
            <person name="Ojaghi J."/>
            <person name="Eynullazada K."/>
            <person name="Bayramov B."/>
            <person name="Abdulazimova A."/>
            <person name="Shahmuradov I."/>
        </authorList>
    </citation>
    <scope>NUCLEOTIDE SEQUENCE [LARGE SCALE GENOMIC DNA]</scope>
    <source>
        <strain evidence="3">cv. AG2017</strain>
        <tissue evidence="2">Leaf</tissue>
    </source>
</reference>
<dbReference type="EMBL" id="PGOL01004753">
    <property type="protein sequence ID" value="PKI36623.1"/>
    <property type="molecule type" value="Genomic_DNA"/>
</dbReference>
<protein>
    <submittedName>
        <fullName evidence="2">Uncharacterized protein</fullName>
    </submittedName>
</protein>
<accession>A0A2I0HYC6</accession>
<dbReference type="Proteomes" id="UP000233551">
    <property type="component" value="Unassembled WGS sequence"/>
</dbReference>
<keyword evidence="3" id="KW-1185">Reference proteome</keyword>
<feature type="compositionally biased region" description="Polar residues" evidence="1">
    <location>
        <begin position="17"/>
        <end position="32"/>
    </location>
</feature>
<evidence type="ECO:0000313" key="3">
    <source>
        <dbReference type="Proteomes" id="UP000233551"/>
    </source>
</evidence>
<feature type="region of interest" description="Disordered" evidence="1">
    <location>
        <begin position="1"/>
        <end position="32"/>
    </location>
</feature>